<reference evidence="3" key="1">
    <citation type="submission" date="2016-10" db="EMBL/GenBank/DDBJ databases">
        <authorList>
            <person name="Varghese N."/>
            <person name="Submissions S."/>
        </authorList>
    </citation>
    <scope>NUCLEOTIDE SEQUENCE [LARGE SCALE GENOMIC DNA]</scope>
    <source>
        <strain evidence="3">CGMCC 1.10789</strain>
    </source>
</reference>
<dbReference type="Proteomes" id="UP000199328">
    <property type="component" value="Unassembled WGS sequence"/>
</dbReference>
<dbReference type="OrthoDB" id="7876207at2"/>
<sequence length="185" mass="20516">MTRRMRLPAPLRRFVEDGSGVISVEAVLVVPFMIWAIFGVFTIADGFRTMHANVNASYALADALSRMTDPVDAEDVAGLNRLHRILTRASEGTSLRVSVVRQDADRQTPTLVDSLAAGNREPLTSAELQTLLDEIPPMGVGETLILLEAWSRFQPLTSYMLEPMEFRSFVVTRPRFAPQLVLETG</sequence>
<keyword evidence="3" id="KW-1185">Reference proteome</keyword>
<dbReference type="EMBL" id="FNFV01000003">
    <property type="protein sequence ID" value="SDK50729.1"/>
    <property type="molecule type" value="Genomic_DNA"/>
</dbReference>
<gene>
    <name evidence="2" type="ORF">SAMN05216257_103102</name>
</gene>
<dbReference type="AlphaFoldDB" id="A0A1G9CGF2"/>
<name>A0A1G9CGF2_9RHOB</name>
<keyword evidence="1" id="KW-0472">Membrane</keyword>
<dbReference type="RefSeq" id="WP_143004468.1">
    <property type="nucleotide sequence ID" value="NZ_FNFV01000003.1"/>
</dbReference>
<keyword evidence="1" id="KW-0812">Transmembrane</keyword>
<evidence type="ECO:0000313" key="3">
    <source>
        <dbReference type="Proteomes" id="UP000199328"/>
    </source>
</evidence>
<keyword evidence="1" id="KW-1133">Transmembrane helix</keyword>
<evidence type="ECO:0000313" key="2">
    <source>
        <dbReference type="EMBL" id="SDK50729.1"/>
    </source>
</evidence>
<dbReference type="STRING" id="990712.SAMN05216257_103102"/>
<evidence type="ECO:0000256" key="1">
    <source>
        <dbReference type="SAM" id="Phobius"/>
    </source>
</evidence>
<organism evidence="2 3">
    <name type="scientific">Meinhardsimonia xiamenensis</name>
    <dbReference type="NCBI Taxonomy" id="990712"/>
    <lineage>
        <taxon>Bacteria</taxon>
        <taxon>Pseudomonadati</taxon>
        <taxon>Pseudomonadota</taxon>
        <taxon>Alphaproteobacteria</taxon>
        <taxon>Rhodobacterales</taxon>
        <taxon>Paracoccaceae</taxon>
        <taxon>Meinhardsimonia</taxon>
    </lineage>
</organism>
<feature type="transmembrane region" description="Helical" evidence="1">
    <location>
        <begin position="21"/>
        <end position="44"/>
    </location>
</feature>
<accession>A0A1G9CGF2</accession>
<proteinExistence type="predicted"/>
<protein>
    <recommendedName>
        <fullName evidence="4">Flp pilus assembly protein TadG</fullName>
    </recommendedName>
</protein>
<evidence type="ECO:0008006" key="4">
    <source>
        <dbReference type="Google" id="ProtNLM"/>
    </source>
</evidence>